<dbReference type="EMBL" id="ACCR02000003">
    <property type="protein sequence ID" value="EFI84246.1"/>
    <property type="molecule type" value="Genomic_DNA"/>
</dbReference>
<evidence type="ECO:0000259" key="10">
    <source>
        <dbReference type="Pfam" id="PF03070"/>
    </source>
</evidence>
<dbReference type="STRING" id="525367.HMPREF0556_10799"/>
<comment type="caution">
    <text evidence="11">The sequence shown here is derived from an EMBL/GenBank/DDBJ whole genome shotgun (WGS) entry which is preliminary data.</text>
</comment>
<dbReference type="SUPFAM" id="SSF48613">
    <property type="entry name" value="Heme oxygenase-like"/>
    <property type="match status" value="1"/>
</dbReference>
<dbReference type="NCBIfam" id="TIGR04306">
    <property type="entry name" value="salvage_TenA"/>
    <property type="match status" value="1"/>
</dbReference>
<evidence type="ECO:0000256" key="4">
    <source>
        <dbReference type="ARBA" id="ARBA00011881"/>
    </source>
</evidence>
<accession>D7UX38</accession>
<comment type="function">
    <text evidence="9">Catalyzes an amino-pyrimidine hydrolysis reaction at the C5' of the pyrimidine moiety of thiamine compounds, a reaction that is part of a thiamine salvage pathway.</text>
</comment>
<dbReference type="Gene3D" id="1.20.910.10">
    <property type="entry name" value="Heme oxygenase-like"/>
    <property type="match status" value="1"/>
</dbReference>
<dbReference type="UniPathway" id="UPA00060"/>
<sequence length="242" mass="27546">MGFVPLSKGGKKMLFSEHLKEEAQPILAAIHDHPFVVGIGEGKLPREALQFYIEQDTNYLKAFAKIYAAAIMKCDNKADMAFFSEQIDLTLHSEVTPHQLFSEVAAIDYEAHTHADLAPTAYLYNEHMYNAAREGSLLDIVASLAPCPWTYEEIAVAHTVSGKNEATNPFAKWIDFYHPNVGEESATAKLFYLLDREAAQSNEAAREKAKQRFLRSCELEWHFWEMAYHQIDWRFSAKQAIK</sequence>
<dbReference type="InterPro" id="IPR027574">
    <property type="entry name" value="Thiaminase_II"/>
</dbReference>
<keyword evidence="7 9" id="KW-0784">Thiamine biosynthesis</keyword>
<reference evidence="11" key="1">
    <citation type="submission" date="2010-06" db="EMBL/GenBank/DDBJ databases">
        <authorList>
            <person name="Muzny D."/>
            <person name="Qin X."/>
            <person name="Buhay C."/>
            <person name="Dugan-Rocha S."/>
            <person name="Ding Y."/>
            <person name="Chen G."/>
            <person name="Hawes A."/>
            <person name="Holder M."/>
            <person name="Jhangiani S."/>
            <person name="Johnson A."/>
            <person name="Khan Z."/>
            <person name="Li Z."/>
            <person name="Liu W."/>
            <person name="Liu X."/>
            <person name="Perez L."/>
            <person name="Shen H."/>
            <person name="Wang Q."/>
            <person name="Watt J."/>
            <person name="Xi L."/>
            <person name="Xin Y."/>
            <person name="Zhou J."/>
            <person name="Deng J."/>
            <person name="Jiang H."/>
            <person name="Liu Y."/>
            <person name="Qu J."/>
            <person name="Song X.-Z."/>
            <person name="Zhang L."/>
            <person name="Villasana D."/>
            <person name="Johnson A."/>
            <person name="Liu J."/>
            <person name="Liyanage D."/>
            <person name="Lorensuhewa L."/>
            <person name="Robinson T."/>
            <person name="Song A."/>
            <person name="Song B.-B."/>
            <person name="Dinh H."/>
            <person name="Thornton R."/>
            <person name="Coyle M."/>
            <person name="Francisco L."/>
            <person name="Jackson L."/>
            <person name="Javaid M."/>
            <person name="Korchina V."/>
            <person name="Kovar C."/>
            <person name="Mata R."/>
            <person name="Mathew T."/>
            <person name="Ngo R."/>
            <person name="Nguyen L."/>
            <person name="Nguyen N."/>
            <person name="Okwuonu G."/>
            <person name="Ongeri F."/>
            <person name="Pham C."/>
            <person name="Simmons D."/>
            <person name="Wilczek-Boney K."/>
            <person name="Hale W."/>
            <person name="Jakkamsetti A."/>
            <person name="Pham P."/>
            <person name="Ruth R."/>
            <person name="San Lucas F."/>
            <person name="Warren J."/>
            <person name="Zhang J."/>
            <person name="Zhao Z."/>
            <person name="Zhou C."/>
            <person name="Zhu D."/>
            <person name="Lee S."/>
            <person name="Bess C."/>
            <person name="Blankenburg K."/>
            <person name="Forbes L."/>
            <person name="Fu Q."/>
            <person name="Gubbala S."/>
            <person name="Hirani K."/>
            <person name="Jayaseelan J.C."/>
            <person name="Lara F."/>
            <person name="Munidasa M."/>
            <person name="Palculict T."/>
            <person name="Patil S."/>
            <person name="Pu L.-L."/>
            <person name="Saada N."/>
            <person name="Tang L."/>
            <person name="Weissenberger G."/>
            <person name="Zhu Y."/>
            <person name="Hemphill L."/>
            <person name="Shang Y."/>
            <person name="Youmans B."/>
            <person name="Ayvaz T."/>
            <person name="Ross M."/>
            <person name="Santibanez J."/>
            <person name="Aqrawi P."/>
            <person name="Gross S."/>
            <person name="Joshi V."/>
            <person name="Fowler G."/>
            <person name="Nazareth L."/>
            <person name="Reid J."/>
            <person name="Worley K."/>
            <person name="Petrosino J."/>
            <person name="Highlander S."/>
            <person name="Gibbs R."/>
        </authorList>
    </citation>
    <scope>NUCLEOTIDE SEQUENCE [LARGE SCALE GENOMIC DNA]</scope>
    <source>
        <strain evidence="11">DSM 20601</strain>
    </source>
</reference>
<evidence type="ECO:0000256" key="3">
    <source>
        <dbReference type="ARBA" id="ARBA00010264"/>
    </source>
</evidence>
<evidence type="ECO:0000313" key="12">
    <source>
        <dbReference type="Proteomes" id="UP000010119"/>
    </source>
</evidence>
<dbReference type="HOGENOM" id="CLU_077537_3_0_9"/>
<evidence type="ECO:0000256" key="8">
    <source>
        <dbReference type="ARBA" id="ARBA00048337"/>
    </source>
</evidence>
<name>D7UX38_LISGR</name>
<keyword evidence="9 11" id="KW-0378">Hydrolase</keyword>
<comment type="similarity">
    <text evidence="3 9">Belongs to the TenA family.</text>
</comment>
<dbReference type="PANTHER" id="PTHR43198">
    <property type="entry name" value="BIFUNCTIONAL TH2 PROTEIN"/>
    <property type="match status" value="1"/>
</dbReference>
<keyword evidence="12" id="KW-1185">Reference proteome</keyword>
<comment type="catalytic activity">
    <reaction evidence="1 9">
        <text>4-amino-5-aminomethyl-2-methylpyrimidine + H2O = 4-amino-5-hydroxymethyl-2-methylpyrimidine + NH4(+)</text>
        <dbReference type="Rhea" id="RHEA:31799"/>
        <dbReference type="ChEBI" id="CHEBI:15377"/>
        <dbReference type="ChEBI" id="CHEBI:16892"/>
        <dbReference type="ChEBI" id="CHEBI:28938"/>
        <dbReference type="ChEBI" id="CHEBI:63416"/>
        <dbReference type="EC" id="3.5.99.2"/>
    </reaction>
</comment>
<dbReference type="GO" id="GO:0009228">
    <property type="term" value="P:thiamine biosynthetic process"/>
    <property type="evidence" value="ECO:0007669"/>
    <property type="project" value="UniProtKB-KW"/>
</dbReference>
<gene>
    <name evidence="11" type="primary">tenA</name>
    <name evidence="11" type="ORF">HMPREF0556_10799</name>
</gene>
<evidence type="ECO:0000256" key="2">
    <source>
        <dbReference type="ARBA" id="ARBA00004948"/>
    </source>
</evidence>
<dbReference type="eggNOG" id="COG0819">
    <property type="taxonomic scope" value="Bacteria"/>
</dbReference>
<dbReference type="InterPro" id="IPR004305">
    <property type="entry name" value="Thiaminase-2/PQQC"/>
</dbReference>
<evidence type="ECO:0000256" key="1">
    <source>
        <dbReference type="ARBA" id="ARBA00001881"/>
    </source>
</evidence>
<dbReference type="PANTHER" id="PTHR43198:SF2">
    <property type="entry name" value="SI:CH1073-67J19.1-RELATED"/>
    <property type="match status" value="1"/>
</dbReference>
<dbReference type="InterPro" id="IPR050967">
    <property type="entry name" value="Thiamine_Salvage_TenA"/>
</dbReference>
<dbReference type="EC" id="3.5.99.2" evidence="5 9"/>
<dbReference type="GO" id="GO:0009229">
    <property type="term" value="P:thiamine diphosphate biosynthetic process"/>
    <property type="evidence" value="ECO:0007669"/>
    <property type="project" value="UniProtKB-UniPathway"/>
</dbReference>
<comment type="catalytic activity">
    <reaction evidence="8 9">
        <text>thiamine + H2O = 5-(2-hydroxyethyl)-4-methylthiazole + 4-amino-5-hydroxymethyl-2-methylpyrimidine + H(+)</text>
        <dbReference type="Rhea" id="RHEA:17509"/>
        <dbReference type="ChEBI" id="CHEBI:15377"/>
        <dbReference type="ChEBI" id="CHEBI:15378"/>
        <dbReference type="ChEBI" id="CHEBI:16892"/>
        <dbReference type="ChEBI" id="CHEBI:17957"/>
        <dbReference type="ChEBI" id="CHEBI:18385"/>
        <dbReference type="EC" id="3.5.99.2"/>
    </reaction>
</comment>
<dbReference type="Pfam" id="PF03070">
    <property type="entry name" value="TENA_THI-4"/>
    <property type="match status" value="1"/>
</dbReference>
<dbReference type="Proteomes" id="UP000010119">
    <property type="component" value="Unassembled WGS sequence"/>
</dbReference>
<comment type="pathway">
    <text evidence="2 9">Cofactor biosynthesis; thiamine diphosphate biosynthesis.</text>
</comment>
<dbReference type="GO" id="GO:0050334">
    <property type="term" value="F:thiaminase activity"/>
    <property type="evidence" value="ECO:0007669"/>
    <property type="project" value="UniProtKB-EC"/>
</dbReference>
<evidence type="ECO:0000256" key="5">
    <source>
        <dbReference type="ARBA" id="ARBA00012684"/>
    </source>
</evidence>
<comment type="subunit">
    <text evidence="4">Homotetramer.</text>
</comment>
<dbReference type="CDD" id="cd19360">
    <property type="entry name" value="TenA_C_SaTenA-like"/>
    <property type="match status" value="1"/>
</dbReference>
<protein>
    <recommendedName>
        <fullName evidence="6 9">Aminopyrimidine aminohydrolase</fullName>
        <ecNumber evidence="5 9">3.5.99.2</ecNumber>
    </recommendedName>
</protein>
<evidence type="ECO:0000256" key="9">
    <source>
        <dbReference type="RuleBase" id="RU363093"/>
    </source>
</evidence>
<dbReference type="AlphaFoldDB" id="D7UX38"/>
<proteinExistence type="inferred from homology"/>
<evidence type="ECO:0000256" key="6">
    <source>
        <dbReference type="ARBA" id="ARBA00013647"/>
    </source>
</evidence>
<organism evidence="11 12">
    <name type="scientific">Listeria grayi DSM 20601</name>
    <dbReference type="NCBI Taxonomy" id="525367"/>
    <lineage>
        <taxon>Bacteria</taxon>
        <taxon>Bacillati</taxon>
        <taxon>Bacillota</taxon>
        <taxon>Bacilli</taxon>
        <taxon>Bacillales</taxon>
        <taxon>Listeriaceae</taxon>
        <taxon>Listeria</taxon>
    </lineage>
</organism>
<dbReference type="GO" id="GO:0005829">
    <property type="term" value="C:cytosol"/>
    <property type="evidence" value="ECO:0007669"/>
    <property type="project" value="TreeGrafter"/>
</dbReference>
<dbReference type="InterPro" id="IPR016084">
    <property type="entry name" value="Haem_Oase-like_multi-hlx"/>
</dbReference>
<evidence type="ECO:0000313" key="11">
    <source>
        <dbReference type="EMBL" id="EFI84246.1"/>
    </source>
</evidence>
<feature type="domain" description="Thiaminase-2/PQQC" evidence="10">
    <location>
        <begin position="22"/>
        <end position="229"/>
    </location>
</feature>
<evidence type="ECO:0000256" key="7">
    <source>
        <dbReference type="ARBA" id="ARBA00022977"/>
    </source>
</evidence>